<dbReference type="EMBL" id="ANOF01000200">
    <property type="protein sequence ID" value="EMI23357.1"/>
    <property type="molecule type" value="Genomic_DNA"/>
</dbReference>
<evidence type="ECO:0000259" key="6">
    <source>
        <dbReference type="Pfam" id="PF08281"/>
    </source>
</evidence>
<gene>
    <name evidence="7" type="ORF">RESH_06045</name>
</gene>
<dbReference type="PANTHER" id="PTHR43133:SF51">
    <property type="entry name" value="RNA POLYMERASE SIGMA FACTOR"/>
    <property type="match status" value="1"/>
</dbReference>
<comment type="caution">
    <text evidence="7">The sequence shown here is derived from an EMBL/GenBank/DDBJ whole genome shotgun (WGS) entry which is preliminary data.</text>
</comment>
<dbReference type="SUPFAM" id="SSF88946">
    <property type="entry name" value="Sigma2 domain of RNA polymerase sigma factors"/>
    <property type="match status" value="1"/>
</dbReference>
<dbReference type="Proteomes" id="UP000011996">
    <property type="component" value="Unassembled WGS sequence"/>
</dbReference>
<keyword evidence="4" id="KW-0804">Transcription</keyword>
<keyword evidence="2" id="KW-0805">Transcription regulation</keyword>
<proteinExistence type="inferred from homology"/>
<keyword evidence="3" id="KW-0731">Sigma factor</keyword>
<organism evidence="7 8">
    <name type="scientific">Rhodopirellula europaea SH398</name>
    <dbReference type="NCBI Taxonomy" id="1263868"/>
    <lineage>
        <taxon>Bacteria</taxon>
        <taxon>Pseudomonadati</taxon>
        <taxon>Planctomycetota</taxon>
        <taxon>Planctomycetia</taxon>
        <taxon>Pirellulales</taxon>
        <taxon>Pirellulaceae</taxon>
        <taxon>Rhodopirellula</taxon>
    </lineage>
</organism>
<dbReference type="NCBIfam" id="TIGR02937">
    <property type="entry name" value="sigma70-ECF"/>
    <property type="match status" value="1"/>
</dbReference>
<dbReference type="Pfam" id="PF04542">
    <property type="entry name" value="Sigma70_r2"/>
    <property type="match status" value="1"/>
</dbReference>
<dbReference type="InterPro" id="IPR014331">
    <property type="entry name" value="RNA_pol_sigma70_ECF_RHOBA"/>
</dbReference>
<dbReference type="InterPro" id="IPR014284">
    <property type="entry name" value="RNA_pol_sigma-70_dom"/>
</dbReference>
<dbReference type="Gene3D" id="1.10.1740.10">
    <property type="match status" value="1"/>
</dbReference>
<dbReference type="PANTHER" id="PTHR43133">
    <property type="entry name" value="RNA POLYMERASE ECF-TYPE SIGMA FACTO"/>
    <property type="match status" value="1"/>
</dbReference>
<dbReference type="InterPro" id="IPR013249">
    <property type="entry name" value="RNA_pol_sigma70_r4_t2"/>
</dbReference>
<dbReference type="InterPro" id="IPR007627">
    <property type="entry name" value="RNA_pol_sigma70_r2"/>
</dbReference>
<dbReference type="GO" id="GO:0016987">
    <property type="term" value="F:sigma factor activity"/>
    <property type="evidence" value="ECO:0007669"/>
    <property type="project" value="UniProtKB-KW"/>
</dbReference>
<sequence length="183" mass="21149">MTNEGDRSELFVQLLAENERHLMAYVMTFVYHASDADDILQETKLALWRSFAQFELGTNFGAWARRATFNRILDFQRRKGRESNWLVFSDSAMQAMAVQFESESEGMDERIDRLEDCIAKLPREHRRIVALRYNEAFSIDQVAEHVKRSVGATYRVLSRIRLALHDCAMASIGDSDVHSEPTQ</sequence>
<evidence type="ECO:0000313" key="8">
    <source>
        <dbReference type="Proteomes" id="UP000011996"/>
    </source>
</evidence>
<dbReference type="Gene3D" id="1.10.10.10">
    <property type="entry name" value="Winged helix-like DNA-binding domain superfamily/Winged helix DNA-binding domain"/>
    <property type="match status" value="1"/>
</dbReference>
<feature type="domain" description="RNA polymerase sigma factor 70 region 4 type 2" evidence="6">
    <location>
        <begin position="112"/>
        <end position="164"/>
    </location>
</feature>
<evidence type="ECO:0000256" key="3">
    <source>
        <dbReference type="ARBA" id="ARBA00023082"/>
    </source>
</evidence>
<dbReference type="AlphaFoldDB" id="M5S6T2"/>
<dbReference type="Pfam" id="PF08281">
    <property type="entry name" value="Sigma70_r4_2"/>
    <property type="match status" value="1"/>
</dbReference>
<dbReference type="InterPro" id="IPR039425">
    <property type="entry name" value="RNA_pol_sigma-70-like"/>
</dbReference>
<reference evidence="7 8" key="1">
    <citation type="journal article" date="2013" name="Mar. Genomics">
        <title>Expression of sulfatases in Rhodopirellula baltica and the diversity of sulfatases in the genus Rhodopirellula.</title>
        <authorList>
            <person name="Wegner C.E."/>
            <person name="Richter-Heitmann T."/>
            <person name="Klindworth A."/>
            <person name="Klockow C."/>
            <person name="Richter M."/>
            <person name="Achstetter T."/>
            <person name="Glockner F.O."/>
            <person name="Harder J."/>
        </authorList>
    </citation>
    <scope>NUCLEOTIDE SEQUENCE [LARGE SCALE GENOMIC DNA]</scope>
    <source>
        <strain evidence="7 8">SH398</strain>
    </source>
</reference>
<comment type="similarity">
    <text evidence="1">Belongs to the sigma-70 factor family. ECF subfamily.</text>
</comment>
<name>M5S6T2_9BACT</name>
<dbReference type="GO" id="GO:0006352">
    <property type="term" value="P:DNA-templated transcription initiation"/>
    <property type="evidence" value="ECO:0007669"/>
    <property type="project" value="InterPro"/>
</dbReference>
<evidence type="ECO:0000256" key="2">
    <source>
        <dbReference type="ARBA" id="ARBA00023015"/>
    </source>
</evidence>
<dbReference type="InterPro" id="IPR013325">
    <property type="entry name" value="RNA_pol_sigma_r2"/>
</dbReference>
<dbReference type="PATRIC" id="fig|1263868.3.peg.6557"/>
<protein>
    <submittedName>
        <fullName evidence="7">RNA polymerase sigma-70 ECF-like, Rhodopirellula baltica</fullName>
    </submittedName>
</protein>
<dbReference type="SUPFAM" id="SSF88659">
    <property type="entry name" value="Sigma3 and sigma4 domains of RNA polymerase sigma factors"/>
    <property type="match status" value="1"/>
</dbReference>
<dbReference type="NCBIfam" id="TIGR02989">
    <property type="entry name" value="Sig-70_gvs1"/>
    <property type="match status" value="1"/>
</dbReference>
<feature type="domain" description="RNA polymerase sigma-70 region 2" evidence="5">
    <location>
        <begin position="15"/>
        <end position="81"/>
    </location>
</feature>
<dbReference type="InterPro" id="IPR036388">
    <property type="entry name" value="WH-like_DNA-bd_sf"/>
</dbReference>
<evidence type="ECO:0000256" key="4">
    <source>
        <dbReference type="ARBA" id="ARBA00023163"/>
    </source>
</evidence>
<evidence type="ECO:0000259" key="5">
    <source>
        <dbReference type="Pfam" id="PF04542"/>
    </source>
</evidence>
<dbReference type="InterPro" id="IPR013324">
    <property type="entry name" value="RNA_pol_sigma_r3/r4-like"/>
</dbReference>
<accession>M5S6T2</accession>
<dbReference type="GO" id="GO:0003677">
    <property type="term" value="F:DNA binding"/>
    <property type="evidence" value="ECO:0007669"/>
    <property type="project" value="InterPro"/>
</dbReference>
<evidence type="ECO:0000256" key="1">
    <source>
        <dbReference type="ARBA" id="ARBA00010641"/>
    </source>
</evidence>
<evidence type="ECO:0000313" key="7">
    <source>
        <dbReference type="EMBL" id="EMI23357.1"/>
    </source>
</evidence>
<dbReference type="STRING" id="1263868.RESH_06045"/>